<feature type="region of interest" description="Disordered" evidence="1">
    <location>
        <begin position="68"/>
        <end position="89"/>
    </location>
</feature>
<keyword evidence="3" id="KW-1185">Reference proteome</keyword>
<organism evidence="2 3">
    <name type="scientific">Actinomadura yumaensis</name>
    <dbReference type="NCBI Taxonomy" id="111807"/>
    <lineage>
        <taxon>Bacteria</taxon>
        <taxon>Bacillati</taxon>
        <taxon>Actinomycetota</taxon>
        <taxon>Actinomycetes</taxon>
        <taxon>Streptosporangiales</taxon>
        <taxon>Thermomonosporaceae</taxon>
        <taxon>Actinomadura</taxon>
    </lineage>
</organism>
<proteinExistence type="predicted"/>
<name>A0ABW2CP20_9ACTN</name>
<accession>A0ABW2CP20</accession>
<dbReference type="EMBL" id="JBHSXS010000019">
    <property type="protein sequence ID" value="MFC6883364.1"/>
    <property type="molecule type" value="Genomic_DNA"/>
</dbReference>
<protein>
    <submittedName>
        <fullName evidence="2">Uncharacterized protein</fullName>
    </submittedName>
</protein>
<gene>
    <name evidence="2" type="ORF">ACFQKB_26645</name>
</gene>
<dbReference type="Proteomes" id="UP001596380">
    <property type="component" value="Unassembled WGS sequence"/>
</dbReference>
<dbReference type="RefSeq" id="WP_378050155.1">
    <property type="nucleotide sequence ID" value="NZ_JBHSXE010000002.1"/>
</dbReference>
<evidence type="ECO:0000313" key="3">
    <source>
        <dbReference type="Proteomes" id="UP001596380"/>
    </source>
</evidence>
<evidence type="ECO:0000313" key="2">
    <source>
        <dbReference type="EMBL" id="MFC6883364.1"/>
    </source>
</evidence>
<evidence type="ECO:0000256" key="1">
    <source>
        <dbReference type="SAM" id="MobiDB-lite"/>
    </source>
</evidence>
<comment type="caution">
    <text evidence="2">The sequence shown here is derived from an EMBL/GenBank/DDBJ whole genome shotgun (WGS) entry which is preliminary data.</text>
</comment>
<reference evidence="3" key="1">
    <citation type="journal article" date="2019" name="Int. J. Syst. Evol. Microbiol.">
        <title>The Global Catalogue of Microorganisms (GCM) 10K type strain sequencing project: providing services to taxonomists for standard genome sequencing and annotation.</title>
        <authorList>
            <consortium name="The Broad Institute Genomics Platform"/>
            <consortium name="The Broad Institute Genome Sequencing Center for Infectious Disease"/>
            <person name="Wu L."/>
            <person name="Ma J."/>
        </authorList>
    </citation>
    <scope>NUCLEOTIDE SEQUENCE [LARGE SCALE GENOMIC DNA]</scope>
    <source>
        <strain evidence="3">JCM 3369</strain>
    </source>
</reference>
<sequence>MTTNSITVTLAHPLSKSYAAEVHAASVRDYQPGEDITLPPLQAVRLVNAGLVKDVDPRDDEAVRDLFQQSSAPAAEAEEAPAVVKRKST</sequence>